<dbReference type="InterPro" id="IPR008011">
    <property type="entry name" value="Complex1_LYR_dom"/>
</dbReference>
<dbReference type="GO" id="GO:0005739">
    <property type="term" value="C:mitochondrion"/>
    <property type="evidence" value="ECO:0007669"/>
    <property type="project" value="UniProtKB-SubCell"/>
</dbReference>
<dbReference type="EMBL" id="JACEFF010000561">
    <property type="protein sequence ID" value="KAH9635339.1"/>
    <property type="molecule type" value="Genomic_DNA"/>
</dbReference>
<accession>A0A922MEV6</accession>
<dbReference type="InterPro" id="IPR000352">
    <property type="entry name" value="Pep_chain_release_fac_I"/>
</dbReference>
<evidence type="ECO:0000313" key="7">
    <source>
        <dbReference type="EMBL" id="KAH9635339.1"/>
    </source>
</evidence>
<dbReference type="Pfam" id="PF00472">
    <property type="entry name" value="RF-1"/>
    <property type="match status" value="1"/>
</dbReference>
<evidence type="ECO:0000256" key="3">
    <source>
        <dbReference type="ARBA" id="ARBA00022946"/>
    </source>
</evidence>
<keyword evidence="3" id="KW-0809">Transit peptide</keyword>
<dbReference type="Pfam" id="PF05347">
    <property type="entry name" value="Complex1_LYR"/>
    <property type="match status" value="1"/>
</dbReference>
<proteinExistence type="inferred from homology"/>
<dbReference type="InterPro" id="IPR052405">
    <property type="entry name" value="Mito_Transl_Release_Factor"/>
</dbReference>
<comment type="subcellular location">
    <subcellularLocation>
        <location evidence="1">Mitochondrion</location>
    </subcellularLocation>
</comment>
<keyword evidence="4" id="KW-0496">Mitochondrion</keyword>
<feature type="domain" description="Prokaryotic-type class I peptide chain release factors" evidence="5">
    <location>
        <begin position="112"/>
        <end position="209"/>
    </location>
</feature>
<dbReference type="GO" id="GO:0003747">
    <property type="term" value="F:translation release factor activity"/>
    <property type="evidence" value="ECO:0007669"/>
    <property type="project" value="InterPro"/>
</dbReference>
<dbReference type="Proteomes" id="UP000814243">
    <property type="component" value="Unassembled WGS sequence"/>
</dbReference>
<dbReference type="SUPFAM" id="SSF75620">
    <property type="entry name" value="Release factor"/>
    <property type="match status" value="1"/>
</dbReference>
<evidence type="ECO:0000256" key="2">
    <source>
        <dbReference type="ARBA" id="ARBA00010835"/>
    </source>
</evidence>
<comment type="similarity">
    <text evidence="2">Belongs to the prokaryotic/mitochondrial release factor family.</text>
</comment>
<feature type="domain" description="Complex 1 LYR protein" evidence="6">
    <location>
        <begin position="7"/>
        <end position="55"/>
    </location>
</feature>
<evidence type="ECO:0000256" key="1">
    <source>
        <dbReference type="ARBA" id="ARBA00004173"/>
    </source>
</evidence>
<evidence type="ECO:0000313" key="8">
    <source>
        <dbReference type="Proteomes" id="UP000814243"/>
    </source>
</evidence>
<sequence>MQVTRTEILKLYKNLMLYSKSLTFTDPAYFRRRVATEFRNNKFLTNAKDISFAYQYEYLSVNLINFRKEKLCCVEVQLCKMLLNPLCRLHVGIASRVCAAFKHTIDYSKVPKINESDLSEQFVRGSGPGGSAVNKNANCVVLTHIPTGHVIKCHTSRCQDENRKRAREMLVAKLDEELNGEDSVTAQKRRLESNKFKKTEYKKKKMAQLKSEWKKREGLA</sequence>
<dbReference type="AlphaFoldDB" id="A0A922MEV6"/>
<dbReference type="Gene3D" id="3.30.160.20">
    <property type="match status" value="1"/>
</dbReference>
<evidence type="ECO:0008006" key="9">
    <source>
        <dbReference type="Google" id="ProtNLM"/>
    </source>
</evidence>
<name>A0A922MEV6_SPOEX</name>
<dbReference type="PANTHER" id="PTHR46203:SF1">
    <property type="entry name" value="MITOCHONDRIAL TRANSLATION RELEASE FACTOR IN RESCUE"/>
    <property type="match status" value="1"/>
</dbReference>
<organism evidence="7 8">
    <name type="scientific">Spodoptera exigua</name>
    <name type="common">Beet armyworm</name>
    <name type="synonym">Noctua fulgens</name>
    <dbReference type="NCBI Taxonomy" id="7107"/>
    <lineage>
        <taxon>Eukaryota</taxon>
        <taxon>Metazoa</taxon>
        <taxon>Ecdysozoa</taxon>
        <taxon>Arthropoda</taxon>
        <taxon>Hexapoda</taxon>
        <taxon>Insecta</taxon>
        <taxon>Pterygota</taxon>
        <taxon>Neoptera</taxon>
        <taxon>Endopterygota</taxon>
        <taxon>Lepidoptera</taxon>
        <taxon>Glossata</taxon>
        <taxon>Ditrysia</taxon>
        <taxon>Noctuoidea</taxon>
        <taxon>Noctuidae</taxon>
        <taxon>Amphipyrinae</taxon>
        <taxon>Spodoptera</taxon>
    </lineage>
</organism>
<evidence type="ECO:0000259" key="6">
    <source>
        <dbReference type="Pfam" id="PF05347"/>
    </source>
</evidence>
<dbReference type="InterPro" id="IPR045853">
    <property type="entry name" value="Pep_chain_release_fac_I_sf"/>
</dbReference>
<gene>
    <name evidence="7" type="ORF">HF086_017905</name>
</gene>
<reference evidence="7" key="1">
    <citation type="journal article" date="2021" name="G3 (Bethesda)">
        <title>Genome and transcriptome analysis of the beet armyworm Spodoptera exigua reveals targets for pest control. .</title>
        <authorList>
            <person name="Simon S."/>
            <person name="Breeschoten T."/>
            <person name="Jansen H.J."/>
            <person name="Dirks R.P."/>
            <person name="Schranz M.E."/>
            <person name="Ros V.I.D."/>
        </authorList>
    </citation>
    <scope>NUCLEOTIDE SEQUENCE</scope>
    <source>
        <strain evidence="7">TB_SE_WUR_2020</strain>
    </source>
</reference>
<dbReference type="PANTHER" id="PTHR46203">
    <property type="entry name" value="PROBABLE PEPTIDE CHAIN RELEASE FACTOR C12ORF65"/>
    <property type="match status" value="1"/>
</dbReference>
<protein>
    <recommendedName>
        <fullName evidence="9">Prokaryotic-type class I peptide chain release factors domain-containing protein</fullName>
    </recommendedName>
</protein>
<evidence type="ECO:0000256" key="4">
    <source>
        <dbReference type="ARBA" id="ARBA00023128"/>
    </source>
</evidence>
<comment type="caution">
    <text evidence="7">The sequence shown here is derived from an EMBL/GenBank/DDBJ whole genome shotgun (WGS) entry which is preliminary data.</text>
</comment>
<evidence type="ECO:0000259" key="5">
    <source>
        <dbReference type="Pfam" id="PF00472"/>
    </source>
</evidence>